<accession>A0A1L3ENV7</accession>
<protein>
    <recommendedName>
        <fullName evidence="3">DUF2059 domain-containing protein</fullName>
    </recommendedName>
</protein>
<dbReference type="Proteomes" id="UP000182987">
    <property type="component" value="Chromosome"/>
</dbReference>
<feature type="compositionally biased region" description="Low complexity" evidence="1">
    <location>
        <begin position="153"/>
        <end position="166"/>
    </location>
</feature>
<dbReference type="OrthoDB" id="490569at2"/>
<organism evidence="4 5">
    <name type="scientific">Luteibacter rhizovicinus DSM 16549</name>
    <dbReference type="NCBI Taxonomy" id="1440763"/>
    <lineage>
        <taxon>Bacteria</taxon>
        <taxon>Pseudomonadati</taxon>
        <taxon>Pseudomonadota</taxon>
        <taxon>Gammaproteobacteria</taxon>
        <taxon>Lysobacterales</taxon>
        <taxon>Rhodanobacteraceae</taxon>
        <taxon>Luteibacter</taxon>
    </lineage>
</organism>
<feature type="domain" description="DUF2059" evidence="3">
    <location>
        <begin position="77"/>
        <end position="134"/>
    </location>
</feature>
<dbReference type="EMBL" id="CP017480">
    <property type="protein sequence ID" value="APG02710.1"/>
    <property type="molecule type" value="Genomic_DNA"/>
</dbReference>
<proteinExistence type="predicted"/>
<dbReference type="STRING" id="1440763.BJI69_01490"/>
<keyword evidence="2" id="KW-0732">Signal</keyword>
<name>A0A1L3ENV7_9GAMM</name>
<evidence type="ECO:0000313" key="4">
    <source>
        <dbReference type="EMBL" id="APG02710.1"/>
    </source>
</evidence>
<dbReference type="AlphaFoldDB" id="A0A1L3ENV7"/>
<feature type="compositionally biased region" description="Pro residues" evidence="1">
    <location>
        <begin position="167"/>
        <end position="178"/>
    </location>
</feature>
<dbReference type="Pfam" id="PF09832">
    <property type="entry name" value="DUF2059"/>
    <property type="match status" value="1"/>
</dbReference>
<feature type="chain" id="PRO_5009853135" description="DUF2059 domain-containing protein" evidence="2">
    <location>
        <begin position="23"/>
        <end position="178"/>
    </location>
</feature>
<gene>
    <name evidence="4" type="ORF">BJI69_01490</name>
</gene>
<dbReference type="InterPro" id="IPR018637">
    <property type="entry name" value="DUF2059"/>
</dbReference>
<feature type="region of interest" description="Disordered" evidence="1">
    <location>
        <begin position="135"/>
        <end position="178"/>
    </location>
</feature>
<dbReference type="PROSITE" id="PS51257">
    <property type="entry name" value="PROKAR_LIPOPROTEIN"/>
    <property type="match status" value="1"/>
</dbReference>
<evidence type="ECO:0000256" key="1">
    <source>
        <dbReference type="SAM" id="MobiDB-lite"/>
    </source>
</evidence>
<reference evidence="5" key="1">
    <citation type="submission" date="2016-09" db="EMBL/GenBank/DDBJ databases">
        <authorList>
            <person name="Lysoe E."/>
        </authorList>
    </citation>
    <scope>NUCLEOTIDE SEQUENCE [LARGE SCALE GENOMIC DNA]</scope>
    <source>
        <strain evidence="5">LJ96T</strain>
    </source>
</reference>
<keyword evidence="5" id="KW-1185">Reference proteome</keyword>
<evidence type="ECO:0000313" key="5">
    <source>
        <dbReference type="Proteomes" id="UP000182987"/>
    </source>
</evidence>
<sequence length="178" mass="18899">MRKWTGIAVGLVLAGCTGQALAAQPSEQQVRQLMDAVGMGRMLSQMNSQMAGVMQNALPCVPASYWQGFVDANATNQLIGRMVPVYQKHFTAEDIDGLLKFYRSPLGQKVITQMPATMAEGMQIGKAWGQERGQQMISQLQSQGTLNPQGQCPATGTAAKPAGATPAPAPAPVPSKKK</sequence>
<dbReference type="RefSeq" id="WP_071924847.1">
    <property type="nucleotide sequence ID" value="NZ_CP017480.1"/>
</dbReference>
<evidence type="ECO:0000259" key="3">
    <source>
        <dbReference type="Pfam" id="PF09832"/>
    </source>
</evidence>
<dbReference type="KEGG" id="lrz:BJI69_01490"/>
<feature type="compositionally biased region" description="Polar residues" evidence="1">
    <location>
        <begin position="135"/>
        <end position="152"/>
    </location>
</feature>
<feature type="signal peptide" evidence="2">
    <location>
        <begin position="1"/>
        <end position="22"/>
    </location>
</feature>
<evidence type="ECO:0000256" key="2">
    <source>
        <dbReference type="SAM" id="SignalP"/>
    </source>
</evidence>